<dbReference type="FunFam" id="1.10.3720.10:FF:000001">
    <property type="entry name" value="Glycine betaine ABC transporter, permease"/>
    <property type="match status" value="1"/>
</dbReference>
<feature type="signal peptide" evidence="9">
    <location>
        <begin position="1"/>
        <end position="18"/>
    </location>
</feature>
<evidence type="ECO:0000256" key="9">
    <source>
        <dbReference type="SAM" id="SignalP"/>
    </source>
</evidence>
<keyword evidence="5 8" id="KW-0472">Membrane</keyword>
<evidence type="ECO:0000256" key="2">
    <source>
        <dbReference type="ARBA" id="ARBA00022448"/>
    </source>
</evidence>
<dbReference type="Gene3D" id="3.40.190.10">
    <property type="entry name" value="Periplasmic binding protein-like II"/>
    <property type="match status" value="1"/>
</dbReference>
<evidence type="ECO:0000313" key="11">
    <source>
        <dbReference type="EMBL" id="MBZ1351858.1"/>
    </source>
</evidence>
<evidence type="ECO:0000256" key="3">
    <source>
        <dbReference type="ARBA" id="ARBA00022692"/>
    </source>
</evidence>
<dbReference type="GO" id="GO:0031460">
    <property type="term" value="P:glycine betaine transport"/>
    <property type="evidence" value="ECO:0007669"/>
    <property type="project" value="TreeGrafter"/>
</dbReference>
<dbReference type="Pfam" id="PF00528">
    <property type="entry name" value="BPD_transp_1"/>
    <property type="match status" value="1"/>
</dbReference>
<feature type="transmembrane region" description="Helical" evidence="8">
    <location>
        <begin position="478"/>
        <end position="500"/>
    </location>
</feature>
<comment type="subcellular location">
    <subcellularLocation>
        <location evidence="1 8">Cell membrane</location>
        <topology evidence="1 8">Multi-pass membrane protein</topology>
    </subcellularLocation>
</comment>
<dbReference type="PROSITE" id="PS50928">
    <property type="entry name" value="ABC_TM1"/>
    <property type="match status" value="1"/>
</dbReference>
<gene>
    <name evidence="11" type="ORF">KZZ10_14535</name>
</gene>
<comment type="similarity">
    <text evidence="8">Belongs to the binding-protein-dependent transport system permease family.</text>
</comment>
<dbReference type="InterPro" id="IPR051204">
    <property type="entry name" value="ABC_transp_perm/SBD"/>
</dbReference>
<dbReference type="PANTHER" id="PTHR30177:SF4">
    <property type="entry name" value="OSMOPROTECTANT IMPORT PERMEASE PROTEIN OSMW"/>
    <property type="match status" value="1"/>
</dbReference>
<evidence type="ECO:0000256" key="6">
    <source>
        <dbReference type="ARBA" id="ARBA00035642"/>
    </source>
</evidence>
<dbReference type="InterPro" id="IPR007210">
    <property type="entry name" value="ABC_Gly_betaine_transp_sub-bd"/>
</dbReference>
<accession>A0A953T2U4</accession>
<dbReference type="InterPro" id="IPR035906">
    <property type="entry name" value="MetI-like_sf"/>
</dbReference>
<dbReference type="PANTHER" id="PTHR30177">
    <property type="entry name" value="GLYCINE BETAINE/L-PROLINE TRANSPORT SYSTEM PERMEASE PROTEIN PROW"/>
    <property type="match status" value="1"/>
</dbReference>
<feature type="transmembrane region" description="Helical" evidence="8">
    <location>
        <begin position="365"/>
        <end position="393"/>
    </location>
</feature>
<evidence type="ECO:0000256" key="1">
    <source>
        <dbReference type="ARBA" id="ARBA00004651"/>
    </source>
</evidence>
<keyword evidence="12" id="KW-1185">Reference proteome</keyword>
<dbReference type="SUPFAM" id="SSF53850">
    <property type="entry name" value="Periplasmic binding protein-like II"/>
    <property type="match status" value="1"/>
</dbReference>
<keyword evidence="4 8" id="KW-1133">Transmembrane helix</keyword>
<feature type="transmembrane region" description="Helical" evidence="8">
    <location>
        <begin position="437"/>
        <end position="458"/>
    </location>
</feature>
<proteinExistence type="inferred from homology"/>
<feature type="transmembrane region" description="Helical" evidence="8">
    <location>
        <begin position="321"/>
        <end position="345"/>
    </location>
</feature>
<evidence type="ECO:0000256" key="8">
    <source>
        <dbReference type="RuleBase" id="RU363032"/>
    </source>
</evidence>
<evidence type="ECO:0000256" key="7">
    <source>
        <dbReference type="ARBA" id="ARBA00035652"/>
    </source>
</evidence>
<dbReference type="GO" id="GO:0022857">
    <property type="term" value="F:transmembrane transporter activity"/>
    <property type="evidence" value="ECO:0007669"/>
    <property type="project" value="InterPro"/>
</dbReference>
<feature type="chain" id="PRO_5036924135" evidence="9">
    <location>
        <begin position="19"/>
        <end position="509"/>
    </location>
</feature>
<protein>
    <submittedName>
        <fullName evidence="11">ABC transporter permease subunit</fullName>
    </submittedName>
</protein>
<sequence>MLRLACWALAAFSLPALSQPLVVGSKRFTESYILGEIVSQSVVVAGQDRVRLKSGLGNTGILLSALLSGEIDLYPEYTGTITREILKTEQALSLEQINERLAPLGLQAGVLLGFDNSYVLAMRREQAQELQIKTISDLTKHPRLVPGLSHEFIGRKDGWKGLSEAYQLGGMSPRGLDHGLAYEAIVAKQIDVVDAYGTDSKLKRYGLTILQDDRRFFPTYEALLLYRADVPTKFPESWKIIQTLENKISQGMMLDLNTRVEIEGQTFAAVAQQFLLQQKTDQAQGTSSGVNSSDGQRVSTLQSFSRTLFAPDFWRLGAQHIFLVLFSLLLALVVGLPLGIVCFYWPRTGQAVLSVIGVIQTIPSLALLAFLISLFGLIGTIPAIVALFLYALLPIVQSTHAGFSEISSSMRQAATALGLGFRLRLFLIELPLARTMILSGINVAAVTSVGTATIAAFVGAGGFGERIAQGLALNNTSMLLAGAIPSATLALLIQGGFYIFERRLATSRR</sequence>
<dbReference type="AlphaFoldDB" id="A0A953T2U4"/>
<dbReference type="CDD" id="cd06261">
    <property type="entry name" value="TM_PBP2"/>
    <property type="match status" value="1"/>
</dbReference>
<comment type="caution">
    <text evidence="11">The sequence shown here is derived from an EMBL/GenBank/DDBJ whole genome shotgun (WGS) entry which is preliminary data.</text>
</comment>
<evidence type="ECO:0000313" key="12">
    <source>
        <dbReference type="Proteomes" id="UP000739565"/>
    </source>
</evidence>
<evidence type="ECO:0000256" key="5">
    <source>
        <dbReference type="ARBA" id="ARBA00023136"/>
    </source>
</evidence>
<dbReference type="Proteomes" id="UP000739565">
    <property type="component" value="Unassembled WGS sequence"/>
</dbReference>
<name>A0A953T2U4_9BURK</name>
<organism evidence="11 12">
    <name type="scientific">Zwartia hollandica</name>
    <dbReference type="NCBI Taxonomy" id="324606"/>
    <lineage>
        <taxon>Bacteria</taxon>
        <taxon>Pseudomonadati</taxon>
        <taxon>Pseudomonadota</taxon>
        <taxon>Betaproteobacteria</taxon>
        <taxon>Burkholderiales</taxon>
        <taxon>Alcaligenaceae</taxon>
        <taxon>Zwartia</taxon>
    </lineage>
</organism>
<comment type="similarity">
    <text evidence="7">In the N-terminal section; belongs to the binding-protein-dependent transport system permease family.</text>
</comment>
<keyword evidence="9" id="KW-0732">Signal</keyword>
<keyword evidence="3 8" id="KW-0812">Transmembrane</keyword>
<dbReference type="Gene3D" id="1.10.3720.10">
    <property type="entry name" value="MetI-like"/>
    <property type="match status" value="1"/>
</dbReference>
<dbReference type="GO" id="GO:0043190">
    <property type="term" value="C:ATP-binding cassette (ABC) transporter complex"/>
    <property type="evidence" value="ECO:0007669"/>
    <property type="project" value="InterPro"/>
</dbReference>
<dbReference type="EMBL" id="JAHXRI010000025">
    <property type="protein sequence ID" value="MBZ1351858.1"/>
    <property type="molecule type" value="Genomic_DNA"/>
</dbReference>
<feature type="domain" description="ABC transmembrane type-1" evidence="10">
    <location>
        <begin position="317"/>
        <end position="497"/>
    </location>
</feature>
<comment type="similarity">
    <text evidence="6">In the C-terminal section; belongs to the OsmX family.</text>
</comment>
<dbReference type="Pfam" id="PF04069">
    <property type="entry name" value="OpuAC"/>
    <property type="match status" value="1"/>
</dbReference>
<evidence type="ECO:0000259" key="10">
    <source>
        <dbReference type="PROSITE" id="PS50928"/>
    </source>
</evidence>
<keyword evidence="2 8" id="KW-0813">Transport</keyword>
<dbReference type="SUPFAM" id="SSF161098">
    <property type="entry name" value="MetI-like"/>
    <property type="match status" value="1"/>
</dbReference>
<reference evidence="11" key="1">
    <citation type="submission" date="2021-07" db="EMBL/GenBank/DDBJ databases">
        <title>New genus and species of the family Alcaligenaceae.</title>
        <authorList>
            <person name="Hahn M.W."/>
        </authorList>
    </citation>
    <scope>NUCLEOTIDE SEQUENCE</scope>
    <source>
        <strain evidence="11">LF4-65</strain>
    </source>
</reference>
<evidence type="ECO:0000256" key="4">
    <source>
        <dbReference type="ARBA" id="ARBA00022989"/>
    </source>
</evidence>
<dbReference type="InterPro" id="IPR000515">
    <property type="entry name" value="MetI-like"/>
</dbReference>
<dbReference type="Gene3D" id="3.40.190.120">
    <property type="entry name" value="Osmoprotection protein (prox), domain 2"/>
    <property type="match status" value="1"/>
</dbReference>